<dbReference type="AlphaFoldDB" id="A0A4U1Z165"/>
<dbReference type="GO" id="GO:0015074">
    <property type="term" value="P:DNA integration"/>
    <property type="evidence" value="ECO:0007669"/>
    <property type="project" value="InterPro"/>
</dbReference>
<organism evidence="2 3">
    <name type="scientific">Vibrio kanaloae</name>
    <dbReference type="NCBI Taxonomy" id="170673"/>
    <lineage>
        <taxon>Bacteria</taxon>
        <taxon>Pseudomonadati</taxon>
        <taxon>Pseudomonadota</taxon>
        <taxon>Gammaproteobacteria</taxon>
        <taxon>Vibrionales</taxon>
        <taxon>Vibrionaceae</taxon>
        <taxon>Vibrio</taxon>
    </lineage>
</organism>
<dbReference type="SUPFAM" id="SSF56349">
    <property type="entry name" value="DNA breaking-rejoining enzymes"/>
    <property type="match status" value="1"/>
</dbReference>
<dbReference type="InterPro" id="IPR011010">
    <property type="entry name" value="DNA_brk_join_enz"/>
</dbReference>
<dbReference type="InterPro" id="IPR013762">
    <property type="entry name" value="Integrase-like_cat_sf"/>
</dbReference>
<dbReference type="EMBL" id="SYUV01000078">
    <property type="protein sequence ID" value="TKF26939.1"/>
    <property type="molecule type" value="Genomic_DNA"/>
</dbReference>
<protein>
    <submittedName>
        <fullName evidence="2">Site-specific integrase</fullName>
    </submittedName>
</protein>
<proteinExistence type="predicted"/>
<keyword evidence="1" id="KW-0233">DNA recombination</keyword>
<dbReference type="CDD" id="cd00397">
    <property type="entry name" value="DNA_BRE_C"/>
    <property type="match status" value="1"/>
</dbReference>
<name>A0A4U1Z165_9VIBR</name>
<comment type="caution">
    <text evidence="2">The sequence shown here is derived from an EMBL/GenBank/DDBJ whole genome shotgun (WGS) entry which is preliminary data.</text>
</comment>
<evidence type="ECO:0000256" key="1">
    <source>
        <dbReference type="ARBA" id="ARBA00023172"/>
    </source>
</evidence>
<dbReference type="Proteomes" id="UP000307574">
    <property type="component" value="Unassembled WGS sequence"/>
</dbReference>
<dbReference type="RefSeq" id="WP_025818682.1">
    <property type="nucleotide sequence ID" value="NZ_SYUV01000078.1"/>
</dbReference>
<dbReference type="Gene3D" id="1.10.443.10">
    <property type="entry name" value="Intergrase catalytic core"/>
    <property type="match status" value="1"/>
</dbReference>
<accession>A0A4U1Z165</accession>
<gene>
    <name evidence="2" type="ORF">FCV50_20330</name>
</gene>
<reference evidence="2 3" key="1">
    <citation type="submission" date="2019-04" db="EMBL/GenBank/DDBJ databases">
        <title>A reverse ecology approach based on a biological definition of microbial populations.</title>
        <authorList>
            <person name="Arevalo P."/>
            <person name="Vaninsberghe D."/>
            <person name="Elsherbini J."/>
            <person name="Gore J."/>
            <person name="Polz M."/>
        </authorList>
    </citation>
    <scope>NUCLEOTIDE SEQUENCE [LARGE SCALE GENOMIC DNA]</scope>
    <source>
        <strain evidence="2 3">10N.261.46.F4</strain>
    </source>
</reference>
<evidence type="ECO:0000313" key="3">
    <source>
        <dbReference type="Proteomes" id="UP000307574"/>
    </source>
</evidence>
<sequence length="477" mass="55582">MPVTYHNVGKIRINSTLIFSANKDGEPEVCFVQNKPDSIELDNVYALFDSNEEPIFHANEYLLYRREEDEDADLESLAKGLMSFFDFCESDGIAWNYTHRVKSHRALYKFRDHLQELHETINPETGRRALASSTAKSYRNAAVSMVLYWFNKEPTLFTYSPCETWEVKNYRNDMMGHATPHYTKRTTDLKIKAHDLTDEDAIPNHLSPLVPEEKQHFIKALSQGIGIERKRGFERKVSLPIEFKIACKMALGFGLRNSECRSFSNHFIVMPPPKRDTPYYIDIAPELGCETKGGALREVAIPSNLMRELFKYKQSSRYQVRLDLYKKNFAKDPNKLKHPPLLLNQHGYPYARGWINARWIELRKAIQKVLPTFEHKFHNLRPTYATYLTLKLMSIKYPANHKEYPDQPRFSRVQVEQKVQAKLGHSDPSTTRHYVKFWEDKDSFRESDKAYEEYLDSILGSESNVDDEFINLLSGVS</sequence>
<dbReference type="GO" id="GO:0006310">
    <property type="term" value="P:DNA recombination"/>
    <property type="evidence" value="ECO:0007669"/>
    <property type="project" value="UniProtKB-KW"/>
</dbReference>
<dbReference type="GO" id="GO:0003677">
    <property type="term" value="F:DNA binding"/>
    <property type="evidence" value="ECO:0007669"/>
    <property type="project" value="InterPro"/>
</dbReference>
<evidence type="ECO:0000313" key="2">
    <source>
        <dbReference type="EMBL" id="TKF26939.1"/>
    </source>
</evidence>